<dbReference type="PANTHER" id="PTHR30420:SF1">
    <property type="entry name" value="ARGININE N-SUCCINYLTRANSFERASE"/>
    <property type="match status" value="1"/>
</dbReference>
<name>A0A7Y0BKE0_9SPHN</name>
<keyword evidence="5" id="KW-1185">Reference proteome</keyword>
<evidence type="ECO:0000256" key="3">
    <source>
        <dbReference type="ARBA" id="ARBA00023315"/>
    </source>
</evidence>
<proteinExistence type="predicted"/>
<gene>
    <name evidence="4" type="ORF">HHL27_00110</name>
</gene>
<dbReference type="NCBIfam" id="TIGR03243">
    <property type="entry name" value="arg_catab_AOST"/>
    <property type="match status" value="1"/>
</dbReference>
<evidence type="ECO:0000313" key="4">
    <source>
        <dbReference type="EMBL" id="NML92082.1"/>
    </source>
</evidence>
<dbReference type="AlphaFoldDB" id="A0A7Y0BKE0"/>
<evidence type="ECO:0000313" key="5">
    <source>
        <dbReference type="Proteomes" id="UP000583556"/>
    </source>
</evidence>
<dbReference type="Gene3D" id="2.40.40.20">
    <property type="match status" value="1"/>
</dbReference>
<reference evidence="4 5" key="1">
    <citation type="submission" date="2020-04" db="EMBL/GenBank/DDBJ databases">
        <title>Novosphingobium sp. TW-4 isolated from soil.</title>
        <authorList>
            <person name="Dahal R.H."/>
            <person name="Chaudhary D.K."/>
        </authorList>
    </citation>
    <scope>NUCLEOTIDE SEQUENCE [LARGE SCALE GENOMIC DNA]</scope>
    <source>
        <strain evidence="4 5">TW-4</strain>
    </source>
</reference>
<comment type="caution">
    <text evidence="4">The sequence shown here is derived from an EMBL/GenBank/DDBJ whole genome shotgun (WGS) entry which is preliminary data.</text>
</comment>
<keyword evidence="3" id="KW-0012">Acyltransferase</keyword>
<dbReference type="InterPro" id="IPR016181">
    <property type="entry name" value="Acyl_CoA_acyltransferase"/>
</dbReference>
<evidence type="ECO:0000256" key="1">
    <source>
        <dbReference type="ARBA" id="ARBA00022503"/>
    </source>
</evidence>
<accession>A0A7Y0BKE0</accession>
<protein>
    <submittedName>
        <fullName evidence="4">Arginine N-succinyltransferase</fullName>
    </submittedName>
</protein>
<organism evidence="4 5">
    <name type="scientific">Novosphingobium olei</name>
    <dbReference type="NCBI Taxonomy" id="2728851"/>
    <lineage>
        <taxon>Bacteria</taxon>
        <taxon>Pseudomonadati</taxon>
        <taxon>Pseudomonadota</taxon>
        <taxon>Alphaproteobacteria</taxon>
        <taxon>Sphingomonadales</taxon>
        <taxon>Sphingomonadaceae</taxon>
        <taxon>Novosphingobium</taxon>
    </lineage>
</organism>
<evidence type="ECO:0000256" key="2">
    <source>
        <dbReference type="ARBA" id="ARBA00022679"/>
    </source>
</evidence>
<dbReference type="Pfam" id="PF04958">
    <property type="entry name" value="AstA"/>
    <property type="match status" value="1"/>
</dbReference>
<keyword evidence="1" id="KW-0056">Arginine metabolism</keyword>
<dbReference type="Proteomes" id="UP000583556">
    <property type="component" value="Unassembled WGS sequence"/>
</dbReference>
<dbReference type="GO" id="GO:0008791">
    <property type="term" value="F:arginine N-succinyltransferase activity"/>
    <property type="evidence" value="ECO:0007669"/>
    <property type="project" value="InterPro"/>
</dbReference>
<dbReference type="PANTHER" id="PTHR30420">
    <property type="entry name" value="N-SUCCINYLARGININE DIHYDROLASE"/>
    <property type="match status" value="1"/>
</dbReference>
<dbReference type="EMBL" id="JABBGM010000001">
    <property type="protein sequence ID" value="NML92082.1"/>
    <property type="molecule type" value="Genomic_DNA"/>
</dbReference>
<sequence length="345" mass="37921">MTHRIRAARPEDLQHLYEMAKLTGGGFTNLPPDRKALTAKLERSAQAYANLEEGDPKSERDELFVLVLEDVATGEVRGTSQIFTRVGQQWPFYSYRIATLTQHSKELNRTFRAEMLNLVTDLEGSSEVGGLFLHPSERAGGLGMLLARSRYLFIAMHRKRFSDRILAELRGVIDERGGSPFWDGVAGRFFGMNFQEADYFNAINGHQFIADLMPKHPVYIAMLPETARSAIGLPHPSGRAAMRMLEEEGFAHEGYVDIFDGGPTMTARTDRVESIASAKAVPIAHVRAPEGSGTAAKALVATGRLADFRCCFAEIGESAEGLVLDPIAAASLGVGEGDTVWHVRR</sequence>
<dbReference type="InterPro" id="IPR007041">
    <property type="entry name" value="Arg_succinylTrfase_AstA/AruG"/>
</dbReference>
<dbReference type="GO" id="GO:0006527">
    <property type="term" value="P:L-arginine catabolic process"/>
    <property type="evidence" value="ECO:0007669"/>
    <property type="project" value="InterPro"/>
</dbReference>
<keyword evidence="2 4" id="KW-0808">Transferase</keyword>
<dbReference type="RefSeq" id="WP_169491367.1">
    <property type="nucleotide sequence ID" value="NZ_JABBGM010000001.1"/>
</dbReference>
<dbReference type="SUPFAM" id="SSF55729">
    <property type="entry name" value="Acyl-CoA N-acyltransferases (Nat)"/>
    <property type="match status" value="1"/>
</dbReference>